<keyword evidence="3" id="KW-1185">Reference proteome</keyword>
<evidence type="ECO:0000256" key="1">
    <source>
        <dbReference type="SAM" id="MobiDB-lite"/>
    </source>
</evidence>
<accession>A0A1Y2J1L6</accession>
<feature type="compositionally biased region" description="Basic and acidic residues" evidence="1">
    <location>
        <begin position="402"/>
        <end position="412"/>
    </location>
</feature>
<gene>
    <name evidence="2" type="ORF">PYCCODRAFT_1449351</name>
</gene>
<reference evidence="2 3" key="1">
    <citation type="journal article" date="2015" name="Biotechnol. Biofuels">
        <title>Enhanced degradation of softwood versus hardwood by the white-rot fungus Pycnoporus coccineus.</title>
        <authorList>
            <person name="Couturier M."/>
            <person name="Navarro D."/>
            <person name="Chevret D."/>
            <person name="Henrissat B."/>
            <person name="Piumi F."/>
            <person name="Ruiz-Duenas F.J."/>
            <person name="Martinez A.T."/>
            <person name="Grigoriev I.V."/>
            <person name="Riley R."/>
            <person name="Lipzen A."/>
            <person name="Berrin J.G."/>
            <person name="Master E.R."/>
            <person name="Rosso M.N."/>
        </authorList>
    </citation>
    <scope>NUCLEOTIDE SEQUENCE [LARGE SCALE GENOMIC DNA]</scope>
    <source>
        <strain evidence="2 3">BRFM310</strain>
    </source>
</reference>
<dbReference type="AlphaFoldDB" id="A0A1Y2J1L6"/>
<evidence type="ECO:0000313" key="3">
    <source>
        <dbReference type="Proteomes" id="UP000193067"/>
    </source>
</evidence>
<sequence>MGGNAFKAIVPNAIFPRMPPPVYYALKASLYPVLQPLYARVVVPREAPGKEDYGDLDFVVCGPREGVTPAEVKTALRATHSVPMEGFRTSNFAIALDAWEDVARASQVWAATNPEVAEGGDRVYLQVDVHVCPDLAHLERKVFESSYGDLGLMLGLLVQTAGLSLSVYGLKLAEPVGSPPRTFYLSDDVSEILSFLGLSMERWERGFATQDELLQWVASSPFAIAFAEYLKSKGGMPAERPRDEARPLRQKFIAFLQAHTFSLDSGEPSVFVQLGHKDEKLAAALKYFRKEKEYAALVDVARAATRAKAVLNGKNVQEWTGVMGMPVRFILDEMKERLASHPAARTSGEGLEVLGDVPLWQRALLEMPDEEVRMLMVQVKEELEAAGKLEFDWRAAKAAKLEQRRQKERAADSESVDASATEAVLERQDV</sequence>
<name>A0A1Y2J1L6_TRAC3</name>
<proteinExistence type="predicted"/>
<organism evidence="2 3">
    <name type="scientific">Trametes coccinea (strain BRFM310)</name>
    <name type="common">Pycnoporus coccineus</name>
    <dbReference type="NCBI Taxonomy" id="1353009"/>
    <lineage>
        <taxon>Eukaryota</taxon>
        <taxon>Fungi</taxon>
        <taxon>Dikarya</taxon>
        <taxon>Basidiomycota</taxon>
        <taxon>Agaricomycotina</taxon>
        <taxon>Agaricomycetes</taxon>
        <taxon>Polyporales</taxon>
        <taxon>Polyporaceae</taxon>
        <taxon>Trametes</taxon>
    </lineage>
</organism>
<protein>
    <submittedName>
        <fullName evidence="2">Uncharacterized protein</fullName>
    </submittedName>
</protein>
<dbReference type="STRING" id="1353009.A0A1Y2J1L6"/>
<dbReference type="OrthoDB" id="4708870at2759"/>
<evidence type="ECO:0000313" key="2">
    <source>
        <dbReference type="EMBL" id="OSD07300.1"/>
    </source>
</evidence>
<feature type="region of interest" description="Disordered" evidence="1">
    <location>
        <begin position="402"/>
        <end position="430"/>
    </location>
</feature>
<dbReference type="Proteomes" id="UP000193067">
    <property type="component" value="Unassembled WGS sequence"/>
</dbReference>
<dbReference type="EMBL" id="KZ084088">
    <property type="protein sequence ID" value="OSD07300.1"/>
    <property type="molecule type" value="Genomic_DNA"/>
</dbReference>